<dbReference type="InterPro" id="IPR046965">
    <property type="entry name" value="Cyclin_A/B-like"/>
</dbReference>
<evidence type="ECO:0000259" key="6">
    <source>
        <dbReference type="SMART" id="SM00385"/>
    </source>
</evidence>
<reference evidence="8" key="1">
    <citation type="submission" date="2022-03" db="EMBL/GenBank/DDBJ databases">
        <title>A functionally conserved STORR gene fusion in Papaver species that diverged 16.8 million years ago.</title>
        <authorList>
            <person name="Catania T."/>
        </authorList>
    </citation>
    <scope>NUCLEOTIDE SEQUENCE</scope>
    <source>
        <strain evidence="8">S-191538</strain>
    </source>
</reference>
<dbReference type="PANTHER" id="PTHR10177">
    <property type="entry name" value="CYCLINS"/>
    <property type="match status" value="1"/>
</dbReference>
<comment type="caution">
    <text evidence="8">The sequence shown here is derived from an EMBL/GenBank/DDBJ whole genome shotgun (WGS) entry which is preliminary data.</text>
</comment>
<evidence type="ECO:0000256" key="5">
    <source>
        <dbReference type="RuleBase" id="RU000383"/>
    </source>
</evidence>
<dbReference type="InterPro" id="IPR013763">
    <property type="entry name" value="Cyclin-like_dom"/>
</dbReference>
<dbReference type="GO" id="GO:0016538">
    <property type="term" value="F:cyclin-dependent protein serine/threonine kinase regulator activity"/>
    <property type="evidence" value="ECO:0007669"/>
    <property type="project" value="InterPro"/>
</dbReference>
<comment type="similarity">
    <text evidence="1">Belongs to the cyclin family. Cyclin AB subfamily.</text>
</comment>
<evidence type="ECO:0000256" key="3">
    <source>
        <dbReference type="ARBA" id="ARBA00023127"/>
    </source>
</evidence>
<dbReference type="GO" id="GO:0044772">
    <property type="term" value="P:mitotic cell cycle phase transition"/>
    <property type="evidence" value="ECO:0007669"/>
    <property type="project" value="InterPro"/>
</dbReference>
<evidence type="ECO:0000259" key="7">
    <source>
        <dbReference type="SMART" id="SM01332"/>
    </source>
</evidence>
<evidence type="ECO:0000256" key="4">
    <source>
        <dbReference type="ARBA" id="ARBA00023306"/>
    </source>
</evidence>
<dbReference type="InterPro" id="IPR004367">
    <property type="entry name" value="Cyclin_C-dom"/>
</dbReference>
<dbReference type="GO" id="GO:0010332">
    <property type="term" value="P:response to gamma radiation"/>
    <property type="evidence" value="ECO:0007669"/>
    <property type="project" value="UniProtKB-ARBA"/>
</dbReference>
<feature type="domain" description="Cyclin-like" evidence="6">
    <location>
        <begin position="112"/>
        <end position="199"/>
    </location>
</feature>
<dbReference type="SMART" id="SM01332">
    <property type="entry name" value="Cyclin_C"/>
    <property type="match status" value="1"/>
</dbReference>
<dbReference type="Pfam" id="PF00134">
    <property type="entry name" value="Cyclin_N"/>
    <property type="match status" value="1"/>
</dbReference>
<gene>
    <name evidence="8" type="ORF">MKW94_002470</name>
</gene>
<dbReference type="InterPro" id="IPR039361">
    <property type="entry name" value="Cyclin"/>
</dbReference>
<protein>
    <submittedName>
        <fullName evidence="8">Uncharacterized protein</fullName>
    </submittedName>
</protein>
<evidence type="ECO:0000256" key="1">
    <source>
        <dbReference type="ARBA" id="ARBA00006955"/>
    </source>
</evidence>
<dbReference type="PIRSF" id="PIRSF001771">
    <property type="entry name" value="Cyclin_A_B_D_E"/>
    <property type="match status" value="1"/>
</dbReference>
<evidence type="ECO:0000313" key="8">
    <source>
        <dbReference type="EMBL" id="MCL7032587.1"/>
    </source>
</evidence>
<keyword evidence="2" id="KW-0132">Cell division</keyword>
<keyword evidence="9" id="KW-1185">Reference proteome</keyword>
<feature type="domain" description="Cyclin C-terminal" evidence="7">
    <location>
        <begin position="208"/>
        <end position="325"/>
    </location>
</feature>
<keyword evidence="4" id="KW-0131">Cell cycle</keyword>
<dbReference type="InterPro" id="IPR036915">
    <property type="entry name" value="Cyclin-like_sf"/>
</dbReference>
<name>A0AA41S3M5_PAPNU</name>
<proteinExistence type="inferred from homology"/>
<dbReference type="SUPFAM" id="SSF47954">
    <property type="entry name" value="Cyclin-like"/>
    <property type="match status" value="2"/>
</dbReference>
<dbReference type="GO" id="GO:0051301">
    <property type="term" value="P:cell division"/>
    <property type="evidence" value="ECO:0007669"/>
    <property type="project" value="UniProtKB-KW"/>
</dbReference>
<dbReference type="InterPro" id="IPR006671">
    <property type="entry name" value="Cyclin_N"/>
</dbReference>
<sequence>MSKQHFRTQRGSPCKIERAPAQKKIVKRHNKYDKNVYPRVSGVVADRRKVSCDHERSVIDIDKEDVNNPLAAVEYVQDLYRFYRLAESSIQVRDYMCLQRDIDEGLRMKLVDLMVGAHRRLELAPEILYLAVQIVDRYVSMNPVTRNEFQLVGLSALVLASKYEEDFVPAARPIEEYVAIADGVFSKQQILAMEKSILEKLGWTFSVPTMYQFLIRFIKAAVADKEMENTVFFFGELCLMQYGMLRYSPSLLAASAVYAARCTLEKAPFWDETLKHYTGYSQYQILECAKQLSRFHSKIAGHELRETFRKYLSCERDVVSLLPQAPSLCF</sequence>
<feature type="domain" description="Cyclin-like" evidence="6">
    <location>
        <begin position="212"/>
        <end position="294"/>
    </location>
</feature>
<dbReference type="SMART" id="SM00385">
    <property type="entry name" value="CYCLIN"/>
    <property type="match status" value="2"/>
</dbReference>
<dbReference type="EMBL" id="JAJJMA010125106">
    <property type="protein sequence ID" value="MCL7032587.1"/>
    <property type="molecule type" value="Genomic_DNA"/>
</dbReference>
<dbReference type="Pfam" id="PF02984">
    <property type="entry name" value="Cyclin_C"/>
    <property type="match status" value="1"/>
</dbReference>
<keyword evidence="3 5" id="KW-0195">Cyclin</keyword>
<dbReference type="Proteomes" id="UP001177140">
    <property type="component" value="Unassembled WGS sequence"/>
</dbReference>
<dbReference type="AlphaFoldDB" id="A0AA41S3M5"/>
<dbReference type="Gene3D" id="1.10.472.10">
    <property type="entry name" value="Cyclin-like"/>
    <property type="match status" value="2"/>
</dbReference>
<evidence type="ECO:0000313" key="9">
    <source>
        <dbReference type="Proteomes" id="UP001177140"/>
    </source>
</evidence>
<evidence type="ECO:0000256" key="2">
    <source>
        <dbReference type="ARBA" id="ARBA00022618"/>
    </source>
</evidence>
<dbReference type="FunFam" id="1.10.472.10:FF:000032">
    <property type="entry name" value="G2/mitotic-specific cyclin-1"/>
    <property type="match status" value="1"/>
</dbReference>
<accession>A0AA41S3M5</accession>
<organism evidence="8 9">
    <name type="scientific">Papaver nudicaule</name>
    <name type="common">Iceland poppy</name>
    <dbReference type="NCBI Taxonomy" id="74823"/>
    <lineage>
        <taxon>Eukaryota</taxon>
        <taxon>Viridiplantae</taxon>
        <taxon>Streptophyta</taxon>
        <taxon>Embryophyta</taxon>
        <taxon>Tracheophyta</taxon>
        <taxon>Spermatophyta</taxon>
        <taxon>Magnoliopsida</taxon>
        <taxon>Ranunculales</taxon>
        <taxon>Papaveraceae</taxon>
        <taxon>Papaveroideae</taxon>
        <taxon>Papaver</taxon>
    </lineage>
</organism>